<dbReference type="Pfam" id="PF04375">
    <property type="entry name" value="HemX"/>
    <property type="match status" value="1"/>
</dbReference>
<sequence length="382" mass="41528">MSSDAAQDRPTPQDLTPPASAAAFAAGSAQSSPAADLRSGSSALVLVLGVGAVAVAALIACGMLWQRLGNIQEQLARQSAQSGSQSVEARTLARDAQDLARDSAARTSVMEARIAELSLQRTQLDELLQSMSRSRDENLVVDIDSSIRLAQQQAELSGSLQPLVATLKNARQRIERAAQPRLAPVMRALDRDLERLARMSVTDTAGLLTRIEDLVRLVDEMPLLNAVAQPRASRHRGVAGQAARQPEPAPIEGSPTEWRWWQSWGERGWTAVREEAQDLLRVSRIDHPDAILLAPEQAYFLRENLKLKLLNSRLALLSRQWDAARADLAASGMAVNKYFDPAARRTQIVQAQLQQIQANLRTTEQPALQETLAALATAAAGR</sequence>
<gene>
    <name evidence="3" type="ORF">ACFSPV_17430</name>
</gene>
<keyword evidence="4" id="KW-1185">Reference proteome</keyword>
<accession>A0ABW5EUY2</accession>
<keyword evidence="2" id="KW-0812">Transmembrane</keyword>
<comment type="caution">
    <text evidence="3">The sequence shown here is derived from an EMBL/GenBank/DDBJ whole genome shotgun (WGS) entry which is preliminary data.</text>
</comment>
<evidence type="ECO:0000256" key="2">
    <source>
        <dbReference type="SAM" id="Phobius"/>
    </source>
</evidence>
<dbReference type="RefSeq" id="WP_380106137.1">
    <property type="nucleotide sequence ID" value="NZ_JBHSIH010000001.1"/>
</dbReference>
<keyword evidence="2" id="KW-1133">Transmembrane helix</keyword>
<dbReference type="PANTHER" id="PTHR38043">
    <property type="entry name" value="PROTEIN HEMX"/>
    <property type="match status" value="1"/>
</dbReference>
<dbReference type="EMBL" id="JBHUIG010000019">
    <property type="protein sequence ID" value="MFD2320487.1"/>
    <property type="molecule type" value="Genomic_DNA"/>
</dbReference>
<keyword evidence="2" id="KW-0472">Membrane</keyword>
<feature type="transmembrane region" description="Helical" evidence="2">
    <location>
        <begin position="43"/>
        <end position="65"/>
    </location>
</feature>
<proteinExistence type="predicted"/>
<name>A0ABW5EUY2_9BURK</name>
<evidence type="ECO:0000313" key="4">
    <source>
        <dbReference type="Proteomes" id="UP001597287"/>
    </source>
</evidence>
<feature type="region of interest" description="Disordered" evidence="1">
    <location>
        <begin position="234"/>
        <end position="254"/>
    </location>
</feature>
<evidence type="ECO:0000313" key="3">
    <source>
        <dbReference type="EMBL" id="MFD2320487.1"/>
    </source>
</evidence>
<organism evidence="3 4">
    <name type="scientific">Delftia deserti</name>
    <dbReference type="NCBI Taxonomy" id="1651218"/>
    <lineage>
        <taxon>Bacteria</taxon>
        <taxon>Pseudomonadati</taxon>
        <taxon>Pseudomonadota</taxon>
        <taxon>Betaproteobacteria</taxon>
        <taxon>Burkholderiales</taxon>
        <taxon>Comamonadaceae</taxon>
        <taxon>Delftia</taxon>
    </lineage>
</organism>
<protein>
    <submittedName>
        <fullName evidence="3">Uroporphyrinogen-III C-methyltransferase</fullName>
    </submittedName>
</protein>
<dbReference type="PANTHER" id="PTHR38043:SF1">
    <property type="entry name" value="PROTEIN HEMX"/>
    <property type="match status" value="1"/>
</dbReference>
<dbReference type="Proteomes" id="UP001597287">
    <property type="component" value="Unassembled WGS sequence"/>
</dbReference>
<dbReference type="InterPro" id="IPR007470">
    <property type="entry name" value="HemX"/>
</dbReference>
<reference evidence="4" key="1">
    <citation type="journal article" date="2019" name="Int. J. Syst. Evol. Microbiol.">
        <title>The Global Catalogue of Microorganisms (GCM) 10K type strain sequencing project: providing services to taxonomists for standard genome sequencing and annotation.</title>
        <authorList>
            <consortium name="The Broad Institute Genomics Platform"/>
            <consortium name="The Broad Institute Genome Sequencing Center for Infectious Disease"/>
            <person name="Wu L."/>
            <person name="Ma J."/>
        </authorList>
    </citation>
    <scope>NUCLEOTIDE SEQUENCE [LARGE SCALE GENOMIC DNA]</scope>
    <source>
        <strain evidence="4">CCUG 62793</strain>
    </source>
</reference>
<evidence type="ECO:0000256" key="1">
    <source>
        <dbReference type="SAM" id="MobiDB-lite"/>
    </source>
</evidence>